<evidence type="ECO:0000259" key="12">
    <source>
        <dbReference type="Pfam" id="PF00912"/>
    </source>
</evidence>
<name>A0A7V5UF90_CALAY</name>
<evidence type="ECO:0000256" key="7">
    <source>
        <dbReference type="ARBA" id="ARBA00022984"/>
    </source>
</evidence>
<dbReference type="PANTHER" id="PTHR30400">
    <property type="entry name" value="MONOFUNCTIONAL BIOSYNTHETIC PEPTIDOGLYCAN TRANSGLYCOSYLASE"/>
    <property type="match status" value="1"/>
</dbReference>
<evidence type="ECO:0000256" key="10">
    <source>
        <dbReference type="ARBA" id="ARBA00023316"/>
    </source>
</evidence>
<dbReference type="AlphaFoldDB" id="A0A7V5UF90"/>
<dbReference type="NCBIfam" id="TIGR02070">
    <property type="entry name" value="mono_pep_trsgly"/>
    <property type="match status" value="1"/>
</dbReference>
<evidence type="ECO:0000256" key="8">
    <source>
        <dbReference type="ARBA" id="ARBA00022989"/>
    </source>
</evidence>
<keyword evidence="1" id="KW-1003">Cell membrane</keyword>
<dbReference type="Pfam" id="PF00912">
    <property type="entry name" value="Transgly"/>
    <property type="match status" value="1"/>
</dbReference>
<evidence type="ECO:0000256" key="11">
    <source>
        <dbReference type="SAM" id="Phobius"/>
    </source>
</evidence>
<keyword evidence="10" id="KW-0961">Cell wall biogenesis/degradation</keyword>
<comment type="caution">
    <text evidence="13">The sequence shown here is derived from an EMBL/GenBank/DDBJ whole genome shotgun (WGS) entry which is preliminary data.</text>
</comment>
<dbReference type="Proteomes" id="UP000886124">
    <property type="component" value="Unassembled WGS sequence"/>
</dbReference>
<keyword evidence="5 11" id="KW-0812">Transmembrane</keyword>
<dbReference type="EMBL" id="DROD01000505">
    <property type="protein sequence ID" value="HHJ53083.1"/>
    <property type="molecule type" value="Genomic_DNA"/>
</dbReference>
<evidence type="ECO:0000313" key="13">
    <source>
        <dbReference type="EMBL" id="HHJ53083.1"/>
    </source>
</evidence>
<evidence type="ECO:0000256" key="1">
    <source>
        <dbReference type="ARBA" id="ARBA00022475"/>
    </source>
</evidence>
<evidence type="ECO:0000256" key="6">
    <source>
        <dbReference type="ARBA" id="ARBA00022960"/>
    </source>
</evidence>
<keyword evidence="6" id="KW-0133">Cell shape</keyword>
<dbReference type="InterPro" id="IPR023346">
    <property type="entry name" value="Lysozyme-like_dom_sf"/>
</dbReference>
<sequence length="264" mass="31463">MNETKQITAGNQSISDGRRGWRRHWKVYATAFSGFLLILVLGFYFSLPDVSYLKSHHPRRTRLMEIRIRQAKEEGKRYRIRQYWVSFGRIPRLLKQSVRISEDASFYFHNGVDFTELKESIKKNLAKGRFARGGSTITQQLAKNLYLSPEKTILRKVREFFIARRLESTLSKNRIFHLYLNVIELGRGIFGVQAAARYYFGKNVQDLNLEEIVRLTAIIPRPLTVRPTGRSRWLRWRCRWILHKLLRYRYITREQYDQTIAAFR</sequence>
<dbReference type="GO" id="GO:0009274">
    <property type="term" value="C:peptidoglycan-based cell wall"/>
    <property type="evidence" value="ECO:0007669"/>
    <property type="project" value="InterPro"/>
</dbReference>
<dbReference type="InterPro" id="IPR036950">
    <property type="entry name" value="PBP_transglycosylase"/>
</dbReference>
<dbReference type="GO" id="GO:0071555">
    <property type="term" value="P:cell wall organization"/>
    <property type="evidence" value="ECO:0007669"/>
    <property type="project" value="UniProtKB-KW"/>
</dbReference>
<accession>A0A7V5UF90</accession>
<evidence type="ECO:0000256" key="4">
    <source>
        <dbReference type="ARBA" id="ARBA00022679"/>
    </source>
</evidence>
<keyword evidence="2" id="KW-0997">Cell inner membrane</keyword>
<proteinExistence type="predicted"/>
<keyword evidence="9 11" id="KW-0472">Membrane</keyword>
<dbReference type="GO" id="GO:0009252">
    <property type="term" value="P:peptidoglycan biosynthetic process"/>
    <property type="evidence" value="ECO:0007669"/>
    <property type="project" value="UniProtKB-KW"/>
</dbReference>
<dbReference type="GO" id="GO:0016763">
    <property type="term" value="F:pentosyltransferase activity"/>
    <property type="evidence" value="ECO:0007669"/>
    <property type="project" value="InterPro"/>
</dbReference>
<dbReference type="GO" id="GO:0008360">
    <property type="term" value="P:regulation of cell shape"/>
    <property type="evidence" value="ECO:0007669"/>
    <property type="project" value="UniProtKB-KW"/>
</dbReference>
<evidence type="ECO:0000256" key="2">
    <source>
        <dbReference type="ARBA" id="ARBA00022519"/>
    </source>
</evidence>
<evidence type="ECO:0000256" key="3">
    <source>
        <dbReference type="ARBA" id="ARBA00022676"/>
    </source>
</evidence>
<feature type="transmembrane region" description="Helical" evidence="11">
    <location>
        <begin position="27"/>
        <end position="47"/>
    </location>
</feature>
<protein>
    <submittedName>
        <fullName evidence="13">Monofunctional biosynthetic peptidoglycan transglycosylase</fullName>
    </submittedName>
</protein>
<gene>
    <name evidence="13" type="ORF">ENJ89_07800</name>
</gene>
<reference evidence="13" key="1">
    <citation type="journal article" date="2020" name="mSystems">
        <title>Genome- and Community-Level Interaction Insights into Carbon Utilization and Element Cycling Functions of Hydrothermarchaeota in Hydrothermal Sediment.</title>
        <authorList>
            <person name="Zhou Z."/>
            <person name="Liu Y."/>
            <person name="Xu W."/>
            <person name="Pan J."/>
            <person name="Luo Z.H."/>
            <person name="Li M."/>
        </authorList>
    </citation>
    <scope>NUCLEOTIDE SEQUENCE [LARGE SCALE GENOMIC DNA]</scope>
    <source>
        <strain evidence="13">HyVt-527</strain>
    </source>
</reference>
<dbReference type="SUPFAM" id="SSF53955">
    <property type="entry name" value="Lysozyme-like"/>
    <property type="match status" value="1"/>
</dbReference>
<evidence type="ECO:0000256" key="9">
    <source>
        <dbReference type="ARBA" id="ARBA00023136"/>
    </source>
</evidence>
<dbReference type="PANTHER" id="PTHR30400:SF0">
    <property type="entry name" value="BIOSYNTHETIC PEPTIDOGLYCAN TRANSGLYCOSYLASE"/>
    <property type="match status" value="1"/>
</dbReference>
<feature type="domain" description="Glycosyl transferase family 51" evidence="12">
    <location>
        <begin position="79"/>
        <end position="245"/>
    </location>
</feature>
<evidence type="ECO:0000256" key="5">
    <source>
        <dbReference type="ARBA" id="ARBA00022692"/>
    </source>
</evidence>
<keyword evidence="7" id="KW-0573">Peptidoglycan synthesis</keyword>
<keyword evidence="4" id="KW-0808">Transferase</keyword>
<keyword evidence="3" id="KW-0328">Glycosyltransferase</keyword>
<dbReference type="InterPro" id="IPR011812">
    <property type="entry name" value="Pep_trsgly"/>
</dbReference>
<dbReference type="GO" id="GO:0016020">
    <property type="term" value="C:membrane"/>
    <property type="evidence" value="ECO:0007669"/>
    <property type="project" value="InterPro"/>
</dbReference>
<dbReference type="InterPro" id="IPR001264">
    <property type="entry name" value="Glyco_trans_51"/>
</dbReference>
<dbReference type="Gene3D" id="1.10.3810.10">
    <property type="entry name" value="Biosynthetic peptidoglycan transglycosylase-like"/>
    <property type="match status" value="1"/>
</dbReference>
<keyword evidence="8 11" id="KW-1133">Transmembrane helix</keyword>
<organism evidence="13">
    <name type="scientific">Caldithrix abyssi</name>
    <dbReference type="NCBI Taxonomy" id="187145"/>
    <lineage>
        <taxon>Bacteria</taxon>
        <taxon>Pseudomonadati</taxon>
        <taxon>Calditrichota</taxon>
        <taxon>Calditrichia</taxon>
        <taxon>Calditrichales</taxon>
        <taxon>Calditrichaceae</taxon>
        <taxon>Caldithrix</taxon>
    </lineage>
</organism>